<comment type="function">
    <text evidence="10">Probably part of an ABC transporter complex. Responsible for energy coupling to the transport system.</text>
</comment>
<dbReference type="GO" id="GO:0043190">
    <property type="term" value="C:ATP-binding cassette (ABC) transporter complex"/>
    <property type="evidence" value="ECO:0007669"/>
    <property type="project" value="TreeGrafter"/>
</dbReference>
<protein>
    <submittedName>
        <fullName evidence="11">Heme ABC transporter ATP-binding protein</fullName>
    </submittedName>
</protein>
<name>A0A267M9D4_LACJH</name>
<dbReference type="GO" id="GO:0042626">
    <property type="term" value="F:ATPase-coupled transmembrane transporter activity"/>
    <property type="evidence" value="ECO:0007669"/>
    <property type="project" value="TreeGrafter"/>
</dbReference>
<evidence type="ECO:0000256" key="9">
    <source>
        <dbReference type="ARBA" id="ARBA00023136"/>
    </source>
</evidence>
<evidence type="ECO:0000256" key="1">
    <source>
        <dbReference type="ARBA" id="ARBA00004202"/>
    </source>
</evidence>
<dbReference type="InterPro" id="IPR015856">
    <property type="entry name" value="ABC_transpr_CbiO/EcfA_su"/>
</dbReference>
<reference evidence="11 12" key="1">
    <citation type="submission" date="2017-05" db="EMBL/GenBank/DDBJ databases">
        <title>Lactobacillus johnsonii from commercial turkeys.</title>
        <authorList>
            <person name="Johnson T.J."/>
            <person name="Youmans B."/>
        </authorList>
    </citation>
    <scope>NUCLEOTIDE SEQUENCE [LARGE SCALE GENOMIC DNA]</scope>
    <source>
        <strain evidence="11 12">UMNLJ114</strain>
    </source>
</reference>
<dbReference type="InterPro" id="IPR003593">
    <property type="entry name" value="AAA+_ATPase"/>
</dbReference>
<accession>A0A267M9D4</accession>
<dbReference type="FunFam" id="3.40.50.300:FF:000224">
    <property type="entry name" value="Energy-coupling factor transporter ATP-binding protein EcfA"/>
    <property type="match status" value="1"/>
</dbReference>
<organism evidence="11 12">
    <name type="scientific">Lactobacillus johnsonii</name>
    <dbReference type="NCBI Taxonomy" id="33959"/>
    <lineage>
        <taxon>Bacteria</taxon>
        <taxon>Bacillati</taxon>
        <taxon>Bacillota</taxon>
        <taxon>Bacilli</taxon>
        <taxon>Lactobacillales</taxon>
        <taxon>Lactobacillaceae</taxon>
        <taxon>Lactobacillus</taxon>
    </lineage>
</organism>
<dbReference type="GO" id="GO:0005524">
    <property type="term" value="F:ATP binding"/>
    <property type="evidence" value="ECO:0007669"/>
    <property type="project" value="UniProtKB-KW"/>
</dbReference>
<keyword evidence="4" id="KW-1003">Cell membrane</keyword>
<dbReference type="AlphaFoldDB" id="A0A267M9D4"/>
<evidence type="ECO:0000256" key="7">
    <source>
        <dbReference type="ARBA" id="ARBA00022840"/>
    </source>
</evidence>
<comment type="similarity">
    <text evidence="2">Belongs to the ABC transporter superfamily.</text>
</comment>
<proteinExistence type="inferred from homology"/>
<keyword evidence="9" id="KW-0472">Membrane</keyword>
<evidence type="ECO:0000256" key="4">
    <source>
        <dbReference type="ARBA" id="ARBA00022475"/>
    </source>
</evidence>
<keyword evidence="6" id="KW-0547">Nucleotide-binding</keyword>
<comment type="subcellular location">
    <subcellularLocation>
        <location evidence="1">Cell membrane</location>
        <topology evidence="1">Peripheral membrane protein</topology>
    </subcellularLocation>
</comment>
<dbReference type="Gene3D" id="3.40.50.300">
    <property type="entry name" value="P-loop containing nucleotide triphosphate hydrolases"/>
    <property type="match status" value="2"/>
</dbReference>
<dbReference type="FunFam" id="3.40.50.300:FF:001422">
    <property type="entry name" value="Cobalt ABC transporter ATP-binding protein"/>
    <property type="match status" value="1"/>
</dbReference>
<dbReference type="Proteomes" id="UP000216008">
    <property type="component" value="Unassembled WGS sequence"/>
</dbReference>
<dbReference type="InterPro" id="IPR027417">
    <property type="entry name" value="P-loop_NTPase"/>
</dbReference>
<comment type="caution">
    <text evidence="11">The sequence shown here is derived from an EMBL/GenBank/DDBJ whole genome shotgun (WGS) entry which is preliminary data.</text>
</comment>
<dbReference type="SMART" id="SM00382">
    <property type="entry name" value="AAA"/>
    <property type="match status" value="2"/>
</dbReference>
<keyword evidence="3" id="KW-0813">Transport</keyword>
<evidence type="ECO:0000313" key="12">
    <source>
        <dbReference type="Proteomes" id="UP000216008"/>
    </source>
</evidence>
<dbReference type="SUPFAM" id="SSF52540">
    <property type="entry name" value="P-loop containing nucleoside triphosphate hydrolases"/>
    <property type="match status" value="2"/>
</dbReference>
<evidence type="ECO:0000256" key="6">
    <source>
        <dbReference type="ARBA" id="ARBA00022741"/>
    </source>
</evidence>
<evidence type="ECO:0000256" key="2">
    <source>
        <dbReference type="ARBA" id="ARBA00005417"/>
    </source>
</evidence>
<evidence type="ECO:0000313" key="11">
    <source>
        <dbReference type="EMBL" id="PAB56179.1"/>
    </source>
</evidence>
<dbReference type="InterPro" id="IPR022216">
    <property type="entry name" value="ABC_Co_transporter"/>
</dbReference>
<evidence type="ECO:0000256" key="5">
    <source>
        <dbReference type="ARBA" id="ARBA00022737"/>
    </source>
</evidence>
<keyword evidence="5" id="KW-0677">Repeat</keyword>
<dbReference type="InterPro" id="IPR017871">
    <property type="entry name" value="ABC_transporter-like_CS"/>
</dbReference>
<keyword evidence="7 11" id="KW-0067">ATP-binding</keyword>
<evidence type="ECO:0000256" key="8">
    <source>
        <dbReference type="ARBA" id="ARBA00022967"/>
    </source>
</evidence>
<dbReference type="PANTHER" id="PTHR43553">
    <property type="entry name" value="HEAVY METAL TRANSPORTER"/>
    <property type="match status" value="1"/>
</dbReference>
<dbReference type="Pfam" id="PF12558">
    <property type="entry name" value="DUF3744"/>
    <property type="match status" value="1"/>
</dbReference>
<dbReference type="InterPro" id="IPR050095">
    <property type="entry name" value="ECF_ABC_transporter_ATP-bd"/>
</dbReference>
<dbReference type="RefSeq" id="WP_095182615.1">
    <property type="nucleotide sequence ID" value="NZ_JAINRL010000014.1"/>
</dbReference>
<dbReference type="PROSITE" id="PS00211">
    <property type="entry name" value="ABC_TRANSPORTER_1"/>
    <property type="match status" value="1"/>
</dbReference>
<dbReference type="PANTHER" id="PTHR43553:SF26">
    <property type="entry name" value="ABC TRANSPORTER ATP-BINDING PROTEIN BC_2655-RELATED"/>
    <property type="match status" value="1"/>
</dbReference>
<dbReference type="PROSITE" id="PS50893">
    <property type="entry name" value="ABC_TRANSPORTER_2"/>
    <property type="match status" value="2"/>
</dbReference>
<evidence type="ECO:0000256" key="10">
    <source>
        <dbReference type="ARBA" id="ARBA00025157"/>
    </source>
</evidence>
<dbReference type="NCBIfam" id="NF010167">
    <property type="entry name" value="PRK13648.1"/>
    <property type="match status" value="2"/>
</dbReference>
<dbReference type="GO" id="GO:0016887">
    <property type="term" value="F:ATP hydrolysis activity"/>
    <property type="evidence" value="ECO:0007669"/>
    <property type="project" value="InterPro"/>
</dbReference>
<dbReference type="InterPro" id="IPR003439">
    <property type="entry name" value="ABC_transporter-like_ATP-bd"/>
</dbReference>
<dbReference type="CDD" id="cd03225">
    <property type="entry name" value="ABC_cobalt_CbiO_domain1"/>
    <property type="match status" value="2"/>
</dbReference>
<gene>
    <name evidence="11" type="ORF">A3Q24_02570</name>
</gene>
<sequence>MTEPIIEFKDFSFKYNSQAEPTLKNINLKINKGEKILLAGPSGSGKSTIGRCLNGLIPNINQGEVKGKCLVNGKDITSTSLFDFSFTTSTILQDADSQFIGLTVGEDIAFALENDCQPKDKMHQTVNQWADELKIKELLTQSPQSISGGQKQIVALAGVLVDESPILLFDEPLANLDPASGLKTMAIIDKIQKELNATVIIIEHRVEEVLSQPIDRIILVNEGTIVADQPTNQLLHSHTLEKIGVREPLYLKALTAADVNLSSIKEVDQISTLPVSEKISDKLAAWTKQAKITKKEADNLPLLKLDHVGHQYSKNQLYPLKDVSTTINQGDFISIVGQNGAGKTTLCRTICGFISNEGKITLKDQNLSDLSIKERAEKIGYVMQDPNQMISQKMIFDEIALGLRLRNVDEETIKQRVDQTLKICGLYPFRHWPISALSFGQKKRVTIAAILVLEPEIIILDEPTAGQDWKTYTEIMSFLKHLNTIGKTIIIITHDMHLMLEYTSRSLAFAKGKLIADTTPIKLLTNQALIKEASLKRTSLYDLAKHYNLPDPNKFVQAYINFEQQNWKDEDYE</sequence>
<keyword evidence="8" id="KW-1278">Translocase</keyword>
<dbReference type="EMBL" id="NIBD01000013">
    <property type="protein sequence ID" value="PAB56179.1"/>
    <property type="molecule type" value="Genomic_DNA"/>
</dbReference>
<dbReference type="Pfam" id="PF00005">
    <property type="entry name" value="ABC_tran"/>
    <property type="match status" value="2"/>
</dbReference>
<evidence type="ECO:0000256" key="3">
    <source>
        <dbReference type="ARBA" id="ARBA00022448"/>
    </source>
</evidence>